<evidence type="ECO:0000256" key="1">
    <source>
        <dbReference type="ARBA" id="ARBA00004586"/>
    </source>
</evidence>
<evidence type="ECO:0000256" key="4">
    <source>
        <dbReference type="ARBA" id="ARBA00022723"/>
    </source>
</evidence>
<keyword evidence="8" id="KW-0472">Membrane</keyword>
<comment type="subcellular location">
    <subcellularLocation>
        <location evidence="1">Endoplasmic reticulum membrane</location>
    </subcellularLocation>
</comment>
<dbReference type="SUPFAM" id="SSF48264">
    <property type="entry name" value="Cytochrome P450"/>
    <property type="match status" value="1"/>
</dbReference>
<keyword evidence="3 9" id="KW-0349">Heme</keyword>
<dbReference type="PANTHER" id="PTHR24291:SF197">
    <property type="entry name" value="CYTOCHROME P450 FAMILY 4 SUBFAMILY B MEMBER 1"/>
    <property type="match status" value="1"/>
</dbReference>
<dbReference type="PRINTS" id="PR00385">
    <property type="entry name" value="P450"/>
</dbReference>
<keyword evidence="7" id="KW-0503">Monooxygenase</keyword>
<dbReference type="InterPro" id="IPR001128">
    <property type="entry name" value="Cyt_P450"/>
</dbReference>
<dbReference type="Pfam" id="PF00067">
    <property type="entry name" value="p450"/>
    <property type="match status" value="1"/>
</dbReference>
<evidence type="ECO:0000313" key="11">
    <source>
        <dbReference type="Ensembl" id="ENSLLEP00000044553.1"/>
    </source>
</evidence>
<dbReference type="Proteomes" id="UP000694569">
    <property type="component" value="Unplaced"/>
</dbReference>
<dbReference type="InterPro" id="IPR036396">
    <property type="entry name" value="Cyt_P450_sf"/>
</dbReference>
<dbReference type="Gene3D" id="1.10.630.10">
    <property type="entry name" value="Cytochrome P450"/>
    <property type="match status" value="1"/>
</dbReference>
<comment type="similarity">
    <text evidence="2">Belongs to the cytochrome P450 family.</text>
</comment>
<evidence type="ECO:0000256" key="3">
    <source>
        <dbReference type="ARBA" id="ARBA00022617"/>
    </source>
</evidence>
<dbReference type="AlphaFoldDB" id="A0A8C5QYJ1"/>
<feature type="binding site" description="axial binding residue" evidence="9">
    <location>
        <position position="460"/>
    </location>
    <ligand>
        <name>heme</name>
        <dbReference type="ChEBI" id="CHEBI:30413"/>
    </ligand>
    <ligandPart>
        <name>Fe</name>
        <dbReference type="ChEBI" id="CHEBI:18248"/>
    </ligandPart>
</feature>
<reference evidence="11" key="1">
    <citation type="submission" date="2025-08" db="UniProtKB">
        <authorList>
            <consortium name="Ensembl"/>
        </authorList>
    </citation>
    <scope>IDENTIFICATION</scope>
</reference>
<evidence type="ECO:0000256" key="8">
    <source>
        <dbReference type="ARBA" id="ARBA00023136"/>
    </source>
</evidence>
<keyword evidence="6 9" id="KW-0408">Iron</keyword>
<dbReference type="InterPro" id="IPR002401">
    <property type="entry name" value="Cyt_P450_E_grp-I"/>
</dbReference>
<evidence type="ECO:0000256" key="9">
    <source>
        <dbReference type="PIRSR" id="PIRSR602401-1"/>
    </source>
</evidence>
<dbReference type="Ensembl" id="ENSLLET00000046340.1">
    <property type="protein sequence ID" value="ENSLLEP00000044553.1"/>
    <property type="gene ID" value="ENSLLEG00000024624.1"/>
</dbReference>
<dbReference type="FunFam" id="1.10.630.10:FF:000005">
    <property type="entry name" value="cytochrome P450 4F22 isoform X2"/>
    <property type="match status" value="1"/>
</dbReference>
<sequence length="513" mass="59404">MVVGVSWSGAAGTGELQFIEGTMNANIYCDILKQSMIPSLRRLDRRAVFQHDNDPKHTSKTTTAWLKKLRVKVMDWPSMSPDLNPIEHLWGVLKRKVFNFHQLRDVVMEEWKRTPVATCEALVNFMSKRVKAGLLILSGETWFQHRRLITPAFHYDVLKAYIKLISDSTNVMLDKWETPCKEKRSLELFEHVSLMALDSIMKCAFSYKSNCQTDKDNPYIRAVYDLSYLVHRRMRSIVYRSSLLFHLSPDGFRFRKACRIAHQHTDKVIAQRKKLLKNEEEMEKVKQKRHPDFLDILLCAKDEKGRGLSDEDLRAEVDTFMFEGHDTTMSGISWILYCLAKHPEHQKRCREEIQELLGKRDSMEWEDLNKIPYTTMCIKEGLRLYPPVPIVSRELSKPITFYDGRSLPAGTITTLNMYCIHRNSSVWKEPEVFDPLRFSPENSNRHSHAHVPFAAGPRNCIGQNFAINEMKVAVALTVNRFELSPDLANPPLPLSQLILRSKNGIHVYLKKAS</sequence>
<dbReference type="PANTHER" id="PTHR24291">
    <property type="entry name" value="CYTOCHROME P450 FAMILY 4"/>
    <property type="match status" value="1"/>
</dbReference>
<proteinExistence type="inferred from homology"/>
<keyword evidence="7" id="KW-0560">Oxidoreductase</keyword>
<dbReference type="GO" id="GO:0020037">
    <property type="term" value="F:heme binding"/>
    <property type="evidence" value="ECO:0007669"/>
    <property type="project" value="InterPro"/>
</dbReference>
<dbReference type="GO" id="GO:0016705">
    <property type="term" value="F:oxidoreductase activity, acting on paired donors, with incorporation or reduction of molecular oxygen"/>
    <property type="evidence" value="ECO:0007669"/>
    <property type="project" value="InterPro"/>
</dbReference>
<dbReference type="InterPro" id="IPR038717">
    <property type="entry name" value="Tc1-like_DDE_dom"/>
</dbReference>
<evidence type="ECO:0000256" key="2">
    <source>
        <dbReference type="ARBA" id="ARBA00010617"/>
    </source>
</evidence>
<keyword evidence="12" id="KW-1185">Reference proteome</keyword>
<dbReference type="InterPro" id="IPR050196">
    <property type="entry name" value="Cytochrome_P450_Monoox"/>
</dbReference>
<protein>
    <recommendedName>
        <fullName evidence="10">Tc1-like transposase DDE domain-containing protein</fullName>
    </recommendedName>
</protein>
<name>A0A8C5QYJ1_9ANUR</name>
<evidence type="ECO:0000313" key="12">
    <source>
        <dbReference type="Proteomes" id="UP000694569"/>
    </source>
</evidence>
<accession>A0A8C5QYJ1</accession>
<dbReference type="GO" id="GO:0004497">
    <property type="term" value="F:monooxygenase activity"/>
    <property type="evidence" value="ECO:0007669"/>
    <property type="project" value="UniProtKB-KW"/>
</dbReference>
<keyword evidence="5" id="KW-0256">Endoplasmic reticulum</keyword>
<dbReference type="GO" id="GO:0005789">
    <property type="term" value="C:endoplasmic reticulum membrane"/>
    <property type="evidence" value="ECO:0007669"/>
    <property type="project" value="UniProtKB-SubCell"/>
</dbReference>
<dbReference type="PRINTS" id="PR00463">
    <property type="entry name" value="EP450I"/>
</dbReference>
<dbReference type="GO" id="GO:0005506">
    <property type="term" value="F:iron ion binding"/>
    <property type="evidence" value="ECO:0007669"/>
    <property type="project" value="InterPro"/>
</dbReference>
<dbReference type="Pfam" id="PF13358">
    <property type="entry name" value="DDE_3"/>
    <property type="match status" value="1"/>
</dbReference>
<feature type="domain" description="Tc1-like transposase DDE" evidence="10">
    <location>
        <begin position="16"/>
        <end position="105"/>
    </location>
</feature>
<keyword evidence="4 9" id="KW-0479">Metal-binding</keyword>
<evidence type="ECO:0000256" key="6">
    <source>
        <dbReference type="ARBA" id="ARBA00023004"/>
    </source>
</evidence>
<comment type="cofactor">
    <cofactor evidence="9">
        <name>heme</name>
        <dbReference type="ChEBI" id="CHEBI:30413"/>
    </cofactor>
</comment>
<reference evidence="11" key="2">
    <citation type="submission" date="2025-09" db="UniProtKB">
        <authorList>
            <consortium name="Ensembl"/>
        </authorList>
    </citation>
    <scope>IDENTIFICATION</scope>
</reference>
<organism evidence="11 12">
    <name type="scientific">Leptobrachium leishanense</name>
    <name type="common">Leishan spiny toad</name>
    <dbReference type="NCBI Taxonomy" id="445787"/>
    <lineage>
        <taxon>Eukaryota</taxon>
        <taxon>Metazoa</taxon>
        <taxon>Chordata</taxon>
        <taxon>Craniata</taxon>
        <taxon>Vertebrata</taxon>
        <taxon>Euteleostomi</taxon>
        <taxon>Amphibia</taxon>
        <taxon>Batrachia</taxon>
        <taxon>Anura</taxon>
        <taxon>Pelobatoidea</taxon>
        <taxon>Megophryidae</taxon>
        <taxon>Leptobrachium</taxon>
    </lineage>
</organism>
<dbReference type="GeneTree" id="ENSGT00940000161527"/>
<evidence type="ECO:0000259" key="10">
    <source>
        <dbReference type="Pfam" id="PF13358"/>
    </source>
</evidence>
<evidence type="ECO:0000256" key="7">
    <source>
        <dbReference type="ARBA" id="ARBA00023033"/>
    </source>
</evidence>
<evidence type="ECO:0000256" key="5">
    <source>
        <dbReference type="ARBA" id="ARBA00022824"/>
    </source>
</evidence>